<organism evidence="2 3">
    <name type="scientific">Exiguobacterium oxidotolerans</name>
    <dbReference type="NCBI Taxonomy" id="223958"/>
    <lineage>
        <taxon>Bacteria</taxon>
        <taxon>Bacillati</taxon>
        <taxon>Bacillota</taxon>
        <taxon>Bacilli</taxon>
        <taxon>Bacillales</taxon>
        <taxon>Bacillales Family XII. Incertae Sedis</taxon>
        <taxon>Exiguobacterium</taxon>
    </lineage>
</organism>
<dbReference type="Pfam" id="PF03780">
    <property type="entry name" value="Asp23"/>
    <property type="match status" value="1"/>
</dbReference>
<proteinExistence type="inferred from homology"/>
<keyword evidence="3" id="KW-1185">Reference proteome</keyword>
<dbReference type="EMBL" id="CABWKQ010000014">
    <property type="protein sequence ID" value="VWX35114.1"/>
    <property type="molecule type" value="Genomic_DNA"/>
</dbReference>
<sequence length="116" mass="12530">MKGVEGMSYNLNNADGVVNVSQQVIEVIAGVAVKETEGIAFTQDDSKLQEKQMVKLVKVEDVGGEITVSLAVHIKYGMSIIKTAGKVQERIVQDMENMLAFPPKAVDVRVIGLLKG</sequence>
<evidence type="ECO:0008006" key="4">
    <source>
        <dbReference type="Google" id="ProtNLM"/>
    </source>
</evidence>
<evidence type="ECO:0000313" key="3">
    <source>
        <dbReference type="Proteomes" id="UP000439752"/>
    </source>
</evidence>
<protein>
    <recommendedName>
        <fullName evidence="4">Asp23/Gls24 family envelope stress response protein</fullName>
    </recommendedName>
</protein>
<dbReference type="Proteomes" id="UP000439752">
    <property type="component" value="Unassembled WGS sequence"/>
</dbReference>
<dbReference type="PANTHER" id="PTHR34297">
    <property type="entry name" value="HYPOTHETICAL CYTOSOLIC PROTEIN-RELATED"/>
    <property type="match status" value="1"/>
</dbReference>
<comment type="similarity">
    <text evidence="1">Belongs to the asp23 family.</text>
</comment>
<evidence type="ECO:0000313" key="2">
    <source>
        <dbReference type="EMBL" id="VWX35114.1"/>
    </source>
</evidence>
<evidence type="ECO:0000256" key="1">
    <source>
        <dbReference type="ARBA" id="ARBA00005721"/>
    </source>
</evidence>
<gene>
    <name evidence="2" type="ORF">EXIGUO9Y_210005</name>
</gene>
<reference evidence="2 3" key="1">
    <citation type="submission" date="2019-10" db="EMBL/GenBank/DDBJ databases">
        <authorList>
            <person name="Karimi E."/>
        </authorList>
    </citation>
    <scope>NUCLEOTIDE SEQUENCE [LARGE SCALE GENOMIC DNA]</scope>
    <source>
        <strain evidence="2">Exiguobacterium sp. 9Y</strain>
    </source>
</reference>
<dbReference type="PANTHER" id="PTHR34297:SF1">
    <property type="entry name" value="ASP23_GLS24 FAMILY ENVELOPE STRESS RESPONSE PROTEIN"/>
    <property type="match status" value="1"/>
</dbReference>
<name>A0A653I7R8_9BACL</name>
<dbReference type="AlphaFoldDB" id="A0A653I7R8"/>
<dbReference type="InterPro" id="IPR005531">
    <property type="entry name" value="Asp23"/>
</dbReference>
<accession>A0A653I7R8</accession>